<accession>A0A1V0B424</accession>
<keyword evidence="2" id="KW-1185">Reference proteome</keyword>
<sequence>MQPFARHTCPLCGQPNGCAPAAAGSFEVDCWCRQVSVSPQALAQVPEALKGKACLCRACAVADVSAEQGSEPAE</sequence>
<reference evidence="1 2" key="1">
    <citation type="submission" date="2017-03" db="EMBL/GenBank/DDBJ databases">
        <title>Complete genome sequence of the novel DNRA strain Pseudomonas sp. S-6-2 isolated from Chinese polluted river sediment. Journal of Biotechnology.</title>
        <authorList>
            <person name="Li J."/>
            <person name="Xiang F."/>
            <person name="Wang L."/>
            <person name="Xi L."/>
            <person name="Liu J."/>
        </authorList>
    </citation>
    <scope>NUCLEOTIDE SEQUENCE [LARGE SCALE GENOMIC DNA]</scope>
    <source>
        <strain evidence="1 2">S-6-2</strain>
    </source>
</reference>
<dbReference type="Pfam" id="PF14375">
    <property type="entry name" value="Cys_rich_CWC"/>
    <property type="match status" value="1"/>
</dbReference>
<dbReference type="STRING" id="1931241.BVH74_07910"/>
<dbReference type="InterPro" id="IPR032720">
    <property type="entry name" value="Cys_rich_CWC"/>
</dbReference>
<dbReference type="Proteomes" id="UP000243488">
    <property type="component" value="Chromosome"/>
</dbReference>
<evidence type="ECO:0000313" key="1">
    <source>
        <dbReference type="EMBL" id="AQZ94678.1"/>
    </source>
</evidence>
<proteinExistence type="predicted"/>
<evidence type="ECO:0008006" key="3">
    <source>
        <dbReference type="Google" id="ProtNLM"/>
    </source>
</evidence>
<dbReference type="AlphaFoldDB" id="A0A1V0B424"/>
<dbReference type="RefSeq" id="WP_080049531.1">
    <property type="nucleotide sequence ID" value="NZ_CP020100.1"/>
</dbReference>
<name>A0A1V0B424_9GAMM</name>
<dbReference type="KEGG" id="ppha:BVH74_07910"/>
<gene>
    <name evidence="1" type="ORF">BVH74_07910</name>
</gene>
<dbReference type="EMBL" id="CP020100">
    <property type="protein sequence ID" value="AQZ94678.1"/>
    <property type="molecule type" value="Genomic_DNA"/>
</dbReference>
<evidence type="ECO:0000313" key="2">
    <source>
        <dbReference type="Proteomes" id="UP000243488"/>
    </source>
</evidence>
<organism evidence="1 2">
    <name type="scientific">Halopseudomonas phragmitis</name>
    <dbReference type="NCBI Taxonomy" id="1931241"/>
    <lineage>
        <taxon>Bacteria</taxon>
        <taxon>Pseudomonadati</taxon>
        <taxon>Pseudomonadota</taxon>
        <taxon>Gammaproteobacteria</taxon>
        <taxon>Pseudomonadales</taxon>
        <taxon>Pseudomonadaceae</taxon>
        <taxon>Halopseudomonas</taxon>
    </lineage>
</organism>
<protein>
    <recommendedName>
        <fullName evidence="3">DNA or RNA helicase of superfamily II</fullName>
    </recommendedName>
</protein>